<evidence type="ECO:0000256" key="1">
    <source>
        <dbReference type="SAM" id="Phobius"/>
    </source>
</evidence>
<dbReference type="AlphaFoldDB" id="A0A7S2LGM1"/>
<feature type="transmembrane region" description="Helical" evidence="1">
    <location>
        <begin position="95"/>
        <end position="113"/>
    </location>
</feature>
<sequence length="354" mass="39571">MLPDSPKSPASVALVLQRDDPEWQQQLGVSLADNIDVLDNGFLAWWPFRVATFYGYLFSCFAVICVRIAAIPTHVLFFTGSDQPGFWGIATFFQFQWLLCYHALVAQVLWNFMASMVAREKPLRRFRCALARRLAVQVVTLDAGMLLAFLGFWLVYHKYWAASLSDMDPLVSLFGAVYVFAQVFAAFHEALRLLTKLKALRTQALSEWRADHEGVYRGFCAILIVLLGQVMVALLSRLVMAFSVRYGKVLVVAPSIVALVVMMWAFARIFASAIEARSRLLCECMSCPGCGSFFSIVCAIAFALLTVVYVCESPILQGLIFQPDSRESPPPLLTGGRMYDPHHMSLSESKYLGS</sequence>
<organism evidence="2">
    <name type="scientific">Zooxanthella nutricula</name>
    <dbReference type="NCBI Taxonomy" id="1333877"/>
    <lineage>
        <taxon>Eukaryota</taxon>
        <taxon>Sar</taxon>
        <taxon>Alveolata</taxon>
        <taxon>Dinophyceae</taxon>
        <taxon>Peridiniales</taxon>
        <taxon>Peridiniales incertae sedis</taxon>
        <taxon>Zooxanthella</taxon>
    </lineage>
</organism>
<feature type="transmembrane region" description="Helical" evidence="1">
    <location>
        <begin position="134"/>
        <end position="156"/>
    </location>
</feature>
<protein>
    <recommendedName>
        <fullName evidence="3">Transmembrane protein</fullName>
    </recommendedName>
</protein>
<feature type="transmembrane region" description="Helical" evidence="1">
    <location>
        <begin position="53"/>
        <end position="75"/>
    </location>
</feature>
<evidence type="ECO:0000313" key="2">
    <source>
        <dbReference type="EMBL" id="CAD9605634.1"/>
    </source>
</evidence>
<accession>A0A7S2LGM1</accession>
<reference evidence="2" key="1">
    <citation type="submission" date="2021-01" db="EMBL/GenBank/DDBJ databases">
        <authorList>
            <person name="Corre E."/>
            <person name="Pelletier E."/>
            <person name="Niang G."/>
            <person name="Scheremetjew M."/>
            <person name="Finn R."/>
            <person name="Kale V."/>
            <person name="Holt S."/>
            <person name="Cochrane G."/>
            <person name="Meng A."/>
            <person name="Brown T."/>
            <person name="Cohen L."/>
        </authorList>
    </citation>
    <scope>NUCLEOTIDE SEQUENCE</scope>
    <source>
        <strain evidence="2">RCC3387</strain>
    </source>
</reference>
<gene>
    <name evidence="2" type="ORF">BRAN1462_LOCUS39475</name>
</gene>
<dbReference type="EMBL" id="HBGW01061934">
    <property type="protein sequence ID" value="CAD9605634.1"/>
    <property type="molecule type" value="Transcribed_RNA"/>
</dbReference>
<keyword evidence="1" id="KW-0812">Transmembrane</keyword>
<feature type="transmembrane region" description="Helical" evidence="1">
    <location>
        <begin position="251"/>
        <end position="271"/>
    </location>
</feature>
<keyword evidence="1" id="KW-1133">Transmembrane helix</keyword>
<feature type="transmembrane region" description="Helical" evidence="1">
    <location>
        <begin position="292"/>
        <end position="310"/>
    </location>
</feature>
<evidence type="ECO:0008006" key="3">
    <source>
        <dbReference type="Google" id="ProtNLM"/>
    </source>
</evidence>
<keyword evidence="1" id="KW-0472">Membrane</keyword>
<feature type="transmembrane region" description="Helical" evidence="1">
    <location>
        <begin position="176"/>
        <end position="194"/>
    </location>
</feature>
<proteinExistence type="predicted"/>
<feature type="transmembrane region" description="Helical" evidence="1">
    <location>
        <begin position="215"/>
        <end position="239"/>
    </location>
</feature>
<name>A0A7S2LGM1_9DINO</name>